<organism evidence="1 2">
    <name type="scientific">Bradyrhizobium aeschynomenes</name>
    <dbReference type="NCBI Taxonomy" id="2734909"/>
    <lineage>
        <taxon>Bacteria</taxon>
        <taxon>Pseudomonadati</taxon>
        <taxon>Pseudomonadota</taxon>
        <taxon>Alphaproteobacteria</taxon>
        <taxon>Hyphomicrobiales</taxon>
        <taxon>Nitrobacteraceae</taxon>
        <taxon>Bradyrhizobium</taxon>
    </lineage>
</organism>
<dbReference type="InterPro" id="IPR016053">
    <property type="entry name" value="Haem_Oase-like"/>
</dbReference>
<reference evidence="1" key="1">
    <citation type="submission" date="2020-05" db="EMBL/GenBank/DDBJ databases">
        <title>Nod-independent and nitrogen-fixing Bradyrhizobium aeschynomene sp. nov. isolated from nodules of Aeschynomene indica.</title>
        <authorList>
            <person name="Zhang Z."/>
        </authorList>
    </citation>
    <scope>NUCLEOTIDE SEQUENCE</scope>
    <source>
        <strain evidence="1">83012</strain>
    </source>
</reference>
<protein>
    <submittedName>
        <fullName evidence="1">Biliverdin-producing heme oxygenase</fullName>
    </submittedName>
</protein>
<proteinExistence type="predicted"/>
<sequence length="197" mass="21449">MSLAAISDDPLCAVGTGGIRGRLKVTTAADHHALDERLSQLDLTTTAHYRRFLCASAAALLPLEEALDNAGVALVIDDWAERRRTEAIRADLADLDGTIVAMGLPMRTLDRPALFGTLYVLEGSRLGAAYLLRVVTASADPRVRRATRYLRHGTGLGLWRSFLAQLARERTQPDDEERMIASAREAFAMFAKAMAAV</sequence>
<dbReference type="InterPro" id="IPR016084">
    <property type="entry name" value="Haem_Oase-like_multi-hlx"/>
</dbReference>
<keyword evidence="2" id="KW-1185">Reference proteome</keyword>
<dbReference type="Gene3D" id="1.20.910.10">
    <property type="entry name" value="Heme oxygenase-like"/>
    <property type="match status" value="1"/>
</dbReference>
<evidence type="ECO:0000313" key="2">
    <source>
        <dbReference type="Proteomes" id="UP000886476"/>
    </source>
</evidence>
<dbReference type="CDD" id="cd19166">
    <property type="entry name" value="HemeO-bac"/>
    <property type="match status" value="1"/>
</dbReference>
<name>A0ABX2CBY6_9BRAD</name>
<gene>
    <name evidence="1" type="ORF">HL667_12080</name>
</gene>
<dbReference type="Pfam" id="PF01126">
    <property type="entry name" value="Heme_oxygenase"/>
    <property type="match status" value="1"/>
</dbReference>
<dbReference type="EMBL" id="JABFDN010000003">
    <property type="protein sequence ID" value="NPU65733.1"/>
    <property type="molecule type" value="Genomic_DNA"/>
</dbReference>
<dbReference type="SUPFAM" id="SSF48613">
    <property type="entry name" value="Heme oxygenase-like"/>
    <property type="match status" value="1"/>
</dbReference>
<accession>A0ABX2CBY6</accession>
<evidence type="ECO:0000313" key="1">
    <source>
        <dbReference type="EMBL" id="NPU65733.1"/>
    </source>
</evidence>
<comment type="caution">
    <text evidence="1">The sequence shown here is derived from an EMBL/GenBank/DDBJ whole genome shotgun (WGS) entry which is preliminary data.</text>
</comment>
<dbReference type="Proteomes" id="UP000886476">
    <property type="component" value="Unassembled WGS sequence"/>
</dbReference>
<dbReference type="RefSeq" id="WP_172110820.1">
    <property type="nucleotide sequence ID" value="NZ_JABFDM010000001.1"/>
</dbReference>